<proteinExistence type="predicted"/>
<keyword evidence="4 6" id="KW-1133">Transmembrane helix</keyword>
<evidence type="ECO:0000256" key="4">
    <source>
        <dbReference type="ARBA" id="ARBA00022989"/>
    </source>
</evidence>
<comment type="subcellular location">
    <subcellularLocation>
        <location evidence="1">Membrane</location>
        <topology evidence="1">Multi-pass membrane protein</topology>
    </subcellularLocation>
</comment>
<evidence type="ECO:0000256" key="1">
    <source>
        <dbReference type="ARBA" id="ARBA00004141"/>
    </source>
</evidence>
<evidence type="ECO:0000256" key="5">
    <source>
        <dbReference type="ARBA" id="ARBA00023136"/>
    </source>
</evidence>
<keyword evidence="5 6" id="KW-0472">Membrane</keyword>
<gene>
    <name evidence="7" type="ORF">PAP_01690</name>
</gene>
<dbReference type="KEGG" id="ppac:PAP_01690"/>
<dbReference type="InterPro" id="IPR003339">
    <property type="entry name" value="ABC/ECF_trnsptr_transmembrane"/>
</dbReference>
<dbReference type="eggNOG" id="arCOG02249">
    <property type="taxonomic scope" value="Archaea"/>
</dbReference>
<reference evidence="8" key="1">
    <citation type="submission" date="2013-06" db="EMBL/GenBank/DDBJ databases">
        <title>Complete Genome Sequence of Hyperthermophilic Palaeococcus pacificus DY20341T, Isolated from a Deep-Sea Hydrothermal Sediments.</title>
        <authorList>
            <person name="Zeng X."/>
            <person name="Shao Z."/>
        </authorList>
    </citation>
    <scope>NUCLEOTIDE SEQUENCE [LARGE SCALE GENOMIC DNA]</scope>
    <source>
        <strain evidence="8">DY20341</strain>
    </source>
</reference>
<feature type="transmembrane region" description="Helical" evidence="6">
    <location>
        <begin position="42"/>
        <end position="62"/>
    </location>
</feature>
<dbReference type="GO" id="GO:0005886">
    <property type="term" value="C:plasma membrane"/>
    <property type="evidence" value="ECO:0007669"/>
    <property type="project" value="UniProtKB-ARBA"/>
</dbReference>
<dbReference type="Pfam" id="PF02361">
    <property type="entry name" value="CbiQ"/>
    <property type="match status" value="1"/>
</dbReference>
<dbReference type="RefSeq" id="WP_048164318.1">
    <property type="nucleotide sequence ID" value="NZ_CP006019.1"/>
</dbReference>
<dbReference type="AlphaFoldDB" id="A0A075LS52"/>
<evidence type="ECO:0000256" key="6">
    <source>
        <dbReference type="SAM" id="Phobius"/>
    </source>
</evidence>
<keyword evidence="2" id="KW-1003">Cell membrane</keyword>
<protein>
    <submittedName>
        <fullName evidence="7">Cobalt ABC transporter permease CbiQ</fullName>
    </submittedName>
</protein>
<evidence type="ECO:0000256" key="2">
    <source>
        <dbReference type="ARBA" id="ARBA00022475"/>
    </source>
</evidence>
<evidence type="ECO:0000313" key="8">
    <source>
        <dbReference type="Proteomes" id="UP000027981"/>
    </source>
</evidence>
<keyword evidence="8" id="KW-1185">Reference proteome</keyword>
<dbReference type="GeneID" id="24841471"/>
<organism evidence="7 8">
    <name type="scientific">Palaeococcus pacificus DY20341</name>
    <dbReference type="NCBI Taxonomy" id="1343739"/>
    <lineage>
        <taxon>Archaea</taxon>
        <taxon>Methanobacteriati</taxon>
        <taxon>Methanobacteriota</taxon>
        <taxon>Thermococci</taxon>
        <taxon>Thermococcales</taxon>
        <taxon>Thermococcaceae</taxon>
        <taxon>Palaeococcus</taxon>
    </lineage>
</organism>
<feature type="transmembrane region" description="Helical" evidence="6">
    <location>
        <begin position="6"/>
        <end position="35"/>
    </location>
</feature>
<evidence type="ECO:0000313" key="7">
    <source>
        <dbReference type="EMBL" id="AIF68777.1"/>
    </source>
</evidence>
<dbReference type="PANTHER" id="PTHR34857">
    <property type="entry name" value="SLL0384 PROTEIN"/>
    <property type="match status" value="1"/>
</dbReference>
<dbReference type="InterPro" id="IPR051611">
    <property type="entry name" value="ECF_transporter_component"/>
</dbReference>
<dbReference type="HOGENOM" id="CLU_056469_1_2_2"/>
<dbReference type="EMBL" id="CP006019">
    <property type="protein sequence ID" value="AIF68777.1"/>
    <property type="molecule type" value="Genomic_DNA"/>
</dbReference>
<evidence type="ECO:0000256" key="3">
    <source>
        <dbReference type="ARBA" id="ARBA00022692"/>
    </source>
</evidence>
<dbReference type="OrthoDB" id="51610at2157"/>
<accession>A0A075LS52</accession>
<name>A0A075LS52_9EURY</name>
<dbReference type="Proteomes" id="UP000027981">
    <property type="component" value="Chromosome"/>
</dbReference>
<sequence length="218" mass="24785">MYLPFILVYTFLVATRRSLMELAYFGIILIGLIIILKPKRSIFKHLGFLLGFEGLLFVLALFNPGQPILNTPFGVVTREGVYSFVLLFSRAFLASSAVVVVSNSIGFPRILAEMEALKFPRILVLTLAFTYRYLDLFKDEALRMKRALDSRTFGIGKREYYKKLGALISEIFVRAYLRNEKIYMAMLSRGFGEFPKLEEEISLTPFALALVTLLGVLI</sequence>
<feature type="transmembrane region" description="Helical" evidence="6">
    <location>
        <begin position="82"/>
        <end position="105"/>
    </location>
</feature>
<dbReference type="STRING" id="1343739.PAP_01690"/>
<dbReference type="CDD" id="cd16914">
    <property type="entry name" value="EcfT"/>
    <property type="match status" value="1"/>
</dbReference>
<keyword evidence="3 6" id="KW-0812">Transmembrane</keyword>
<dbReference type="PANTHER" id="PTHR34857:SF2">
    <property type="entry name" value="SLL0384 PROTEIN"/>
    <property type="match status" value="1"/>
</dbReference>
<reference evidence="7 8" key="2">
    <citation type="journal article" date="2015" name="Genome Announc.">
        <title>Complete Genome Sequence of Hyperthermophilic Piezophilic Archaeon Palaeococcus pacificus DY20341T, Isolated from Deep-Sea Hydrothermal Sediments.</title>
        <authorList>
            <person name="Zeng X."/>
            <person name="Jebbar M."/>
            <person name="Shao Z."/>
        </authorList>
    </citation>
    <scope>NUCLEOTIDE SEQUENCE [LARGE SCALE GENOMIC DNA]</scope>
    <source>
        <strain evidence="7 8">DY20341</strain>
    </source>
</reference>